<accession>A0A3E2TJH8</accession>
<comment type="caution">
    <text evidence="2">The sequence shown here is derived from an EMBL/GenBank/DDBJ whole genome shotgun (WGS) entry which is preliminary data.</text>
</comment>
<name>A0A3E2TJH8_9FIRM</name>
<evidence type="ECO:0000259" key="1">
    <source>
        <dbReference type="PROSITE" id="PS50075"/>
    </source>
</evidence>
<dbReference type="OrthoDB" id="9804551at2"/>
<reference evidence="2 3" key="1">
    <citation type="submission" date="2018-08" db="EMBL/GenBank/DDBJ databases">
        <title>A genome reference for cultivated species of the human gut microbiota.</title>
        <authorList>
            <person name="Zou Y."/>
            <person name="Xue W."/>
            <person name="Luo G."/>
        </authorList>
    </citation>
    <scope>NUCLEOTIDE SEQUENCE [LARGE SCALE GENOMIC DNA]</scope>
    <source>
        <strain evidence="2 3">OF01-3</strain>
    </source>
</reference>
<evidence type="ECO:0000313" key="2">
    <source>
        <dbReference type="EMBL" id="RGB77143.1"/>
    </source>
</evidence>
<dbReference type="Pfam" id="PF00550">
    <property type="entry name" value="PP-binding"/>
    <property type="match status" value="1"/>
</dbReference>
<dbReference type="RefSeq" id="WP_117520831.1">
    <property type="nucleotide sequence ID" value="NZ_JAGGLS010000002.1"/>
</dbReference>
<dbReference type="AlphaFoldDB" id="A0A3E2TJH8"/>
<gene>
    <name evidence="2" type="ORF">DXA39_02650</name>
</gene>
<dbReference type="PROSITE" id="PS50075">
    <property type="entry name" value="CARRIER"/>
    <property type="match status" value="1"/>
</dbReference>
<dbReference type="InterPro" id="IPR009081">
    <property type="entry name" value="PP-bd_ACP"/>
</dbReference>
<dbReference type="Gene3D" id="1.10.1200.10">
    <property type="entry name" value="ACP-like"/>
    <property type="match status" value="1"/>
</dbReference>
<dbReference type="SUPFAM" id="SSF47336">
    <property type="entry name" value="ACP-like"/>
    <property type="match status" value="1"/>
</dbReference>
<proteinExistence type="predicted"/>
<dbReference type="EMBL" id="QVEU01000002">
    <property type="protein sequence ID" value="RGB77143.1"/>
    <property type="molecule type" value="Genomic_DNA"/>
</dbReference>
<dbReference type="InterPro" id="IPR036736">
    <property type="entry name" value="ACP-like_sf"/>
</dbReference>
<evidence type="ECO:0000313" key="3">
    <source>
        <dbReference type="Proteomes" id="UP000261011"/>
    </source>
</evidence>
<organism evidence="2 3">
    <name type="scientific">Anaerococcus nagyae</name>
    <dbReference type="NCBI Taxonomy" id="1755241"/>
    <lineage>
        <taxon>Bacteria</taxon>
        <taxon>Bacillati</taxon>
        <taxon>Bacillota</taxon>
        <taxon>Tissierellia</taxon>
        <taxon>Tissierellales</taxon>
        <taxon>Peptoniphilaceae</taxon>
        <taxon>Anaerococcus</taxon>
    </lineage>
</organism>
<protein>
    <submittedName>
        <fullName evidence="2">Acyl carrier protein</fullName>
    </submittedName>
</protein>
<keyword evidence="3" id="KW-1185">Reference proteome</keyword>
<feature type="domain" description="Carrier" evidence="1">
    <location>
        <begin position="1"/>
        <end position="74"/>
    </location>
</feature>
<dbReference type="Proteomes" id="UP000261011">
    <property type="component" value="Unassembled WGS sequence"/>
</dbReference>
<sequence>MVREELIKLASDNLNIDFADMDMSTKLSELDIDSIDMLDFIMVVEDKYNIEFEEDELDEIETLSDIAELIESKN</sequence>